<evidence type="ECO:0000256" key="2">
    <source>
        <dbReference type="ARBA" id="ARBA00022552"/>
    </source>
</evidence>
<evidence type="ECO:0000256" key="3">
    <source>
        <dbReference type="ARBA" id="ARBA00022679"/>
    </source>
</evidence>
<dbReference type="EMBL" id="VSSQ01005142">
    <property type="protein sequence ID" value="MPM28022.1"/>
    <property type="molecule type" value="Genomic_DNA"/>
</dbReference>
<dbReference type="EC" id="2.1.1.-" evidence="4"/>
<comment type="caution">
    <text evidence="4">The sequence shown here is derived from an EMBL/GenBank/DDBJ whole genome shotgun (WGS) entry which is preliminary data.</text>
</comment>
<dbReference type="SUPFAM" id="SSF53335">
    <property type="entry name" value="S-adenosyl-L-methionine-dependent methyltransferases"/>
    <property type="match status" value="1"/>
</dbReference>
<dbReference type="GO" id="GO:0005829">
    <property type="term" value="C:cytosol"/>
    <property type="evidence" value="ECO:0007669"/>
    <property type="project" value="TreeGrafter"/>
</dbReference>
<evidence type="ECO:0000313" key="4">
    <source>
        <dbReference type="EMBL" id="MPM28022.1"/>
    </source>
</evidence>
<keyword evidence="4" id="KW-0489">Methyltransferase</keyword>
<dbReference type="InterPro" id="IPR029063">
    <property type="entry name" value="SAM-dependent_MTases_sf"/>
</dbReference>
<gene>
    <name evidence="4" type="primary">rsmG_26</name>
    <name evidence="4" type="ORF">SDC9_74539</name>
</gene>
<dbReference type="PANTHER" id="PTHR31760">
    <property type="entry name" value="S-ADENOSYL-L-METHIONINE-DEPENDENT METHYLTRANSFERASES SUPERFAMILY PROTEIN"/>
    <property type="match status" value="1"/>
</dbReference>
<evidence type="ECO:0000256" key="1">
    <source>
        <dbReference type="ARBA" id="ARBA00022490"/>
    </source>
</evidence>
<keyword evidence="2" id="KW-0698">rRNA processing</keyword>
<dbReference type="InterPro" id="IPR003682">
    <property type="entry name" value="rRNA_ssu_MeTfrase_G"/>
</dbReference>
<keyword evidence="1" id="KW-0963">Cytoplasm</keyword>
<dbReference type="PANTHER" id="PTHR31760:SF0">
    <property type="entry name" value="S-ADENOSYL-L-METHIONINE-DEPENDENT METHYLTRANSFERASES SUPERFAMILY PROTEIN"/>
    <property type="match status" value="1"/>
</dbReference>
<sequence length="83" mass="9072">MSEYCLPLVKVGGYFIAMKGSKFKEEISEGLTAVGILGGEIISAEEVKLPGLDDGRAIIRIRKIKKTPVKYPRKAGLPEKQPL</sequence>
<name>A0A644YHC3_9ZZZZ</name>
<reference evidence="4" key="1">
    <citation type="submission" date="2019-08" db="EMBL/GenBank/DDBJ databases">
        <authorList>
            <person name="Kucharzyk K."/>
            <person name="Murdoch R.W."/>
            <person name="Higgins S."/>
            <person name="Loffler F."/>
        </authorList>
    </citation>
    <scope>NUCLEOTIDE SEQUENCE</scope>
</reference>
<dbReference type="Gene3D" id="3.40.50.150">
    <property type="entry name" value="Vaccinia Virus protein VP39"/>
    <property type="match status" value="1"/>
</dbReference>
<protein>
    <submittedName>
        <fullName evidence="4">Ribosomal RNA small subunit methyltransferase G</fullName>
        <ecNumber evidence="4">2.1.1.-</ecNumber>
    </submittedName>
</protein>
<dbReference type="GO" id="GO:0070043">
    <property type="term" value="F:rRNA (guanine-N7-)-methyltransferase activity"/>
    <property type="evidence" value="ECO:0007669"/>
    <property type="project" value="TreeGrafter"/>
</dbReference>
<organism evidence="4">
    <name type="scientific">bioreactor metagenome</name>
    <dbReference type="NCBI Taxonomy" id="1076179"/>
    <lineage>
        <taxon>unclassified sequences</taxon>
        <taxon>metagenomes</taxon>
        <taxon>ecological metagenomes</taxon>
    </lineage>
</organism>
<keyword evidence="3 4" id="KW-0808">Transferase</keyword>
<dbReference type="AlphaFoldDB" id="A0A644YHC3"/>
<accession>A0A644YHC3</accession>
<proteinExistence type="predicted"/>